<reference evidence="2 3" key="1">
    <citation type="submission" date="2017-03" db="EMBL/GenBank/DDBJ databases">
        <title>Genome sequence of Clostridium thermoalcaliphilum DSM 7309.</title>
        <authorList>
            <person name="Poehlein A."/>
            <person name="Daniel R."/>
        </authorList>
    </citation>
    <scope>NUCLEOTIDE SEQUENCE [LARGE SCALE GENOMIC DNA]</scope>
    <source>
        <strain evidence="2 3">DSM 7309</strain>
    </source>
</reference>
<feature type="transmembrane region" description="Helical" evidence="1">
    <location>
        <begin position="65"/>
        <end position="82"/>
    </location>
</feature>
<comment type="caution">
    <text evidence="2">The sequence shown here is derived from an EMBL/GenBank/DDBJ whole genome shotgun (WGS) entry which is preliminary data.</text>
</comment>
<keyword evidence="3" id="KW-1185">Reference proteome</keyword>
<accession>A0A1V4I671</accession>
<gene>
    <name evidence="2" type="ORF">CLOTH_14520</name>
</gene>
<evidence type="ECO:0000313" key="3">
    <source>
        <dbReference type="Proteomes" id="UP000190140"/>
    </source>
</evidence>
<feature type="transmembrane region" description="Helical" evidence="1">
    <location>
        <begin position="36"/>
        <end position="53"/>
    </location>
</feature>
<feature type="transmembrane region" description="Helical" evidence="1">
    <location>
        <begin position="265"/>
        <end position="287"/>
    </location>
</feature>
<keyword evidence="1" id="KW-1133">Transmembrane helix</keyword>
<proteinExistence type="predicted"/>
<feature type="transmembrane region" description="Helical" evidence="1">
    <location>
        <begin position="117"/>
        <end position="135"/>
    </location>
</feature>
<evidence type="ECO:0008006" key="4">
    <source>
        <dbReference type="Google" id="ProtNLM"/>
    </source>
</evidence>
<evidence type="ECO:0000256" key="1">
    <source>
        <dbReference type="SAM" id="Phobius"/>
    </source>
</evidence>
<feature type="transmembrane region" description="Helical" evidence="1">
    <location>
        <begin position="12"/>
        <end position="30"/>
    </location>
</feature>
<feature type="transmembrane region" description="Helical" evidence="1">
    <location>
        <begin position="141"/>
        <end position="160"/>
    </location>
</feature>
<keyword evidence="1" id="KW-0472">Membrane</keyword>
<dbReference type="EMBL" id="MZGW01000005">
    <property type="protein sequence ID" value="OPJ55394.1"/>
    <property type="molecule type" value="Genomic_DNA"/>
</dbReference>
<feature type="transmembrane region" description="Helical" evidence="1">
    <location>
        <begin position="88"/>
        <end position="105"/>
    </location>
</feature>
<organism evidence="2 3">
    <name type="scientific">Alkalithermobacter paradoxus</name>
    <dbReference type="NCBI Taxonomy" id="29349"/>
    <lineage>
        <taxon>Bacteria</taxon>
        <taxon>Bacillati</taxon>
        <taxon>Bacillota</taxon>
        <taxon>Clostridia</taxon>
        <taxon>Peptostreptococcales</taxon>
        <taxon>Tepidibacteraceae</taxon>
        <taxon>Alkalithermobacter</taxon>
    </lineage>
</organism>
<dbReference type="Proteomes" id="UP000190140">
    <property type="component" value="Unassembled WGS sequence"/>
</dbReference>
<name>A0A1V4I671_9FIRM</name>
<sequence>MKSDKFTRALSIINQTLIYYIIFIFINVFLNMNLERVGIIYFFIVAFVSIWTLKINNKNKYINPLIGLMLSAFISFFFVEASLTQRTVLSFILYILWFLSVKSFYTEIDHIYSITKLNAHTVALIIINIFINMFGKGNVYNLNYISMLYIVSGLILLSILKHRKYKTNKNNQIIDALFVSTVIILSFYSRSALSQGLKSIYNLFVGIFRIILGYLKYLFMDAIIYISEKIFFFLEFRADIQRSEPQEIYNSENIIIYEKSQMGTLILNIIIIVVLIILALVIFYYIMKFIQNIYKDEEVEFVESRELCFDIENIKEKVNSNINSVKDNLKHKLNKIFIPITASTKEKSRYEYSKIIKILSKKELLKDNYTTKKIEETLNMLVPDNMNDIKWITNLYEEIRYGTKNPDNDEYEKLKEKTKIILKNLTNI</sequence>
<feature type="transmembrane region" description="Helical" evidence="1">
    <location>
        <begin position="172"/>
        <end position="188"/>
    </location>
</feature>
<keyword evidence="1" id="KW-0812">Transmembrane</keyword>
<dbReference type="AlphaFoldDB" id="A0A1V4I671"/>
<protein>
    <recommendedName>
        <fullName evidence="4">DUF4129 domain-containing protein</fullName>
    </recommendedName>
</protein>
<dbReference type="STRING" id="29349.CLOTH_14520"/>
<evidence type="ECO:0000313" key="2">
    <source>
        <dbReference type="EMBL" id="OPJ55394.1"/>
    </source>
</evidence>
<feature type="transmembrane region" description="Helical" evidence="1">
    <location>
        <begin position="200"/>
        <end position="219"/>
    </location>
</feature>